<organism evidence="2 3">
    <name type="scientific">Segatella buccae ATCC 33574</name>
    <dbReference type="NCBI Taxonomy" id="873513"/>
    <lineage>
        <taxon>Bacteria</taxon>
        <taxon>Pseudomonadati</taxon>
        <taxon>Bacteroidota</taxon>
        <taxon>Bacteroidia</taxon>
        <taxon>Bacteroidales</taxon>
        <taxon>Prevotellaceae</taxon>
        <taxon>Segatella</taxon>
    </lineage>
</organism>
<protein>
    <submittedName>
        <fullName evidence="2">Uncharacterized protein</fullName>
    </submittedName>
</protein>
<sequence>MLRFFIEILVTWLSCDFLLLLFFGCLLVQRERKEATQISACVAFTIIQKDIFALSLFYLFVC</sequence>
<evidence type="ECO:0000256" key="1">
    <source>
        <dbReference type="SAM" id="Phobius"/>
    </source>
</evidence>
<dbReference type="AlphaFoldDB" id="E6K9P2"/>
<comment type="caution">
    <text evidence="2">The sequence shown here is derived from an EMBL/GenBank/DDBJ whole genome shotgun (WGS) entry which is preliminary data.</text>
</comment>
<gene>
    <name evidence="2" type="ORF">HMPREF6485_2306</name>
</gene>
<keyword evidence="1" id="KW-0472">Membrane</keyword>
<name>E6K9P2_9BACT</name>
<evidence type="ECO:0000313" key="2">
    <source>
        <dbReference type="EMBL" id="EFU29747.1"/>
    </source>
</evidence>
<feature type="transmembrane region" description="Helical" evidence="1">
    <location>
        <begin position="40"/>
        <end position="61"/>
    </location>
</feature>
<keyword evidence="3" id="KW-1185">Reference proteome</keyword>
<evidence type="ECO:0000313" key="3">
    <source>
        <dbReference type="Proteomes" id="UP000003112"/>
    </source>
</evidence>
<dbReference type="Proteomes" id="UP000003112">
    <property type="component" value="Unassembled WGS sequence"/>
</dbReference>
<keyword evidence="1" id="KW-1133">Transmembrane helix</keyword>
<accession>E6K9P2</accession>
<feature type="transmembrane region" description="Helical" evidence="1">
    <location>
        <begin position="6"/>
        <end position="28"/>
    </location>
</feature>
<reference evidence="2 3" key="1">
    <citation type="submission" date="2010-10" db="EMBL/GenBank/DDBJ databases">
        <authorList>
            <person name="Muzny D."/>
            <person name="Qin X."/>
            <person name="Deng J."/>
            <person name="Jiang H."/>
            <person name="Liu Y."/>
            <person name="Qu J."/>
            <person name="Song X.-Z."/>
            <person name="Zhang L."/>
            <person name="Thornton R."/>
            <person name="Coyle M."/>
            <person name="Francisco L."/>
            <person name="Jackson L."/>
            <person name="Javaid M."/>
            <person name="Korchina V."/>
            <person name="Kovar C."/>
            <person name="Mata R."/>
            <person name="Mathew T."/>
            <person name="Ngo R."/>
            <person name="Nguyen L."/>
            <person name="Nguyen N."/>
            <person name="Okwuonu G."/>
            <person name="Ongeri F."/>
            <person name="Pham C."/>
            <person name="Simmons D."/>
            <person name="Wilczek-Boney K."/>
            <person name="Hale W."/>
            <person name="Jakkamsetti A."/>
            <person name="Pham P."/>
            <person name="Ruth R."/>
            <person name="San Lucas F."/>
            <person name="Warren J."/>
            <person name="Zhang J."/>
            <person name="Zhao Z."/>
            <person name="Zhou C."/>
            <person name="Zhu D."/>
            <person name="Lee S."/>
            <person name="Bess C."/>
            <person name="Blankenburg K."/>
            <person name="Forbes L."/>
            <person name="Fu Q."/>
            <person name="Gubbala S."/>
            <person name="Hirani K."/>
            <person name="Jayaseelan J.C."/>
            <person name="Lara F."/>
            <person name="Munidasa M."/>
            <person name="Palculict T."/>
            <person name="Patil S."/>
            <person name="Pu L.-L."/>
            <person name="Saada N."/>
            <person name="Tang L."/>
            <person name="Weissenberger G."/>
            <person name="Zhu Y."/>
            <person name="Hemphill L."/>
            <person name="Shang Y."/>
            <person name="Youmans B."/>
            <person name="Ayvaz T."/>
            <person name="Ross M."/>
            <person name="Santibanez J."/>
            <person name="Aqrawi P."/>
            <person name="Gross S."/>
            <person name="Joshi V."/>
            <person name="Fowler G."/>
            <person name="Nazareth L."/>
            <person name="Reid J."/>
            <person name="Worley K."/>
            <person name="Petrosino J."/>
            <person name="Highlander S."/>
            <person name="Gibbs R."/>
        </authorList>
    </citation>
    <scope>NUCLEOTIDE SEQUENCE [LARGE SCALE GENOMIC DNA]</scope>
    <source>
        <strain evidence="2 3">ATCC 33574</strain>
    </source>
</reference>
<proteinExistence type="predicted"/>
<dbReference type="EMBL" id="AEPD01000037">
    <property type="protein sequence ID" value="EFU29747.1"/>
    <property type="molecule type" value="Genomic_DNA"/>
</dbReference>
<keyword evidence="1" id="KW-0812">Transmembrane</keyword>
<dbReference type="HOGENOM" id="CLU_2900398_0_0_10"/>